<evidence type="ECO:0000256" key="5">
    <source>
        <dbReference type="ARBA" id="ARBA00016340"/>
    </source>
</evidence>
<keyword evidence="6 16" id="KW-0808">Transferase</keyword>
<comment type="cofactor">
    <cofactor evidence="14">
        <name>Zn(2+)</name>
        <dbReference type="ChEBI" id="CHEBI:29105"/>
    </cofactor>
    <text evidence="14">Binds 1 zinc ion per subunit.</text>
</comment>
<feature type="domain" description="Galactose-1-phosphate uridyl transferase N-terminal" evidence="17">
    <location>
        <begin position="4"/>
        <end position="196"/>
    </location>
</feature>
<keyword evidence="15" id="KW-0408">Iron</keyword>
<dbReference type="GeneID" id="7051730"/>
<feature type="domain" description="Galactose-1-phosphate uridyl transferase C-terminal" evidence="18">
    <location>
        <begin position="203"/>
        <end position="368"/>
    </location>
</feature>
<keyword evidence="10 16" id="KW-0299">Galactose metabolism</keyword>
<dbReference type="GO" id="GO:0008108">
    <property type="term" value="F:UDP-glucose:hexose-1-phosphate uridylyltransferase activity"/>
    <property type="evidence" value="ECO:0000318"/>
    <property type="project" value="GO_Central"/>
</dbReference>
<proteinExistence type="inferred from homology"/>
<evidence type="ECO:0000256" key="15">
    <source>
        <dbReference type="PIRSR" id="PIRSR000808-4"/>
    </source>
</evidence>
<evidence type="ECO:0000256" key="8">
    <source>
        <dbReference type="ARBA" id="ARBA00022723"/>
    </source>
</evidence>
<evidence type="ECO:0000256" key="12">
    <source>
        <dbReference type="PIRSR" id="PIRSR000808-1"/>
    </source>
</evidence>
<dbReference type="HOGENOM" id="CLU_029960_0_0_1"/>
<dbReference type="FunFam" id="3.30.428.10:FF:000001">
    <property type="entry name" value="Galactose-1-phosphate uridylyltransferase"/>
    <property type="match status" value="1"/>
</dbReference>
<feature type="binding site" evidence="13">
    <location>
        <begin position="338"/>
        <end position="339"/>
    </location>
    <ligand>
        <name>UDP-alpha-D-glucose</name>
        <dbReference type="ChEBI" id="CHEBI:58885"/>
        <note>ligand shared between dimeric partners</note>
    </ligand>
</feature>
<dbReference type="InterPro" id="IPR019779">
    <property type="entry name" value="GalP_UDPtransf1_His-AS"/>
</dbReference>
<dbReference type="InterPro" id="IPR036265">
    <property type="entry name" value="HIT-like_sf"/>
</dbReference>
<protein>
    <recommendedName>
        <fullName evidence="5 16">Galactose-1-phosphate uridylyltransferase</fullName>
        <ecNumber evidence="4 16">2.7.7.12</ecNumber>
    </recommendedName>
</protein>
<evidence type="ECO:0000313" key="19">
    <source>
        <dbReference type="EMBL" id="EEB07836.1"/>
    </source>
</evidence>
<evidence type="ECO:0000256" key="7">
    <source>
        <dbReference type="ARBA" id="ARBA00022695"/>
    </source>
</evidence>
<dbReference type="GO" id="GO:0005737">
    <property type="term" value="C:cytoplasm"/>
    <property type="evidence" value="ECO:0000318"/>
    <property type="project" value="GO_Central"/>
</dbReference>
<comment type="pathway">
    <text evidence="2 16">Carbohydrate metabolism; galactose metabolism.</text>
</comment>
<dbReference type="eggNOG" id="KOG2958">
    <property type="taxonomic scope" value="Eukaryota"/>
</dbReference>
<feature type="binding site" evidence="13">
    <location>
        <begin position="333"/>
        <end position="334"/>
    </location>
    <ligand>
        <name>UDP-alpha-D-glucose</name>
        <dbReference type="ChEBI" id="CHEBI:58885"/>
        <note>ligand shared between dimeric partners</note>
    </ligand>
</feature>
<dbReference type="Pfam" id="PF02744">
    <property type="entry name" value="GalP_UDP_tr_C"/>
    <property type="match status" value="1"/>
</dbReference>
<dbReference type="GO" id="GO:0006012">
    <property type="term" value="P:galactose metabolic process"/>
    <property type="evidence" value="ECO:0007669"/>
    <property type="project" value="UniProtKB-UniPathway"/>
</dbReference>
<feature type="binding site" evidence="15">
    <location>
        <position position="301"/>
    </location>
    <ligand>
        <name>Fe cation</name>
        <dbReference type="ChEBI" id="CHEBI:24875"/>
    </ligand>
</feature>
<dbReference type="OrthoDB" id="418412at2759"/>
<dbReference type="VEuPathDB" id="FungiDB:SJAG_02954"/>
<dbReference type="PIRSF" id="PIRSF000808">
    <property type="entry name" value="GalT"/>
    <property type="match status" value="1"/>
</dbReference>
<dbReference type="InterPro" id="IPR005849">
    <property type="entry name" value="GalP_Utransf_N"/>
</dbReference>
<accession>B6K2X9</accession>
<evidence type="ECO:0000256" key="3">
    <source>
        <dbReference type="ARBA" id="ARBA00010951"/>
    </source>
</evidence>
<evidence type="ECO:0000256" key="13">
    <source>
        <dbReference type="PIRSR" id="PIRSR000808-2"/>
    </source>
</evidence>
<keyword evidence="11 16" id="KW-0119">Carbohydrate metabolism</keyword>
<dbReference type="InterPro" id="IPR001937">
    <property type="entry name" value="GalP_UDPtransf1"/>
</dbReference>
<dbReference type="PROSITE" id="PS00117">
    <property type="entry name" value="GAL_P_UDP_TRANSF_I"/>
    <property type="match status" value="1"/>
</dbReference>
<feature type="binding site" evidence="15">
    <location>
        <position position="202"/>
    </location>
    <ligand>
        <name>Fe cation</name>
        <dbReference type="ChEBI" id="CHEBI:24875"/>
    </ligand>
</feature>
<dbReference type="Pfam" id="PF01087">
    <property type="entry name" value="GalP_UDP_transf"/>
    <property type="match status" value="1"/>
</dbReference>
<dbReference type="EMBL" id="KE651167">
    <property type="protein sequence ID" value="EEB07836.1"/>
    <property type="molecule type" value="Genomic_DNA"/>
</dbReference>
<evidence type="ECO:0000256" key="11">
    <source>
        <dbReference type="ARBA" id="ARBA00023277"/>
    </source>
</evidence>
<dbReference type="PANTHER" id="PTHR11943">
    <property type="entry name" value="GALACTOSE-1-PHOSPHATE URIDYLYLTRANSFERASE"/>
    <property type="match status" value="1"/>
</dbReference>
<keyword evidence="9 14" id="KW-0862">Zinc</keyword>
<feature type="binding site" description="in other chain" evidence="13">
    <location>
        <position position="345"/>
    </location>
    <ligand>
        <name>UDP-alpha-D-glucose</name>
        <dbReference type="ChEBI" id="CHEBI:58885"/>
        <note>ligand shared between dimeric partners</note>
    </ligand>
</feature>
<feature type="binding site" evidence="14">
    <location>
        <position position="56"/>
    </location>
    <ligand>
        <name>Zn(2+)</name>
        <dbReference type="ChEBI" id="CHEBI:29105"/>
    </ligand>
</feature>
<feature type="binding site" evidence="15">
    <location>
        <position position="320"/>
    </location>
    <ligand>
        <name>Fe cation</name>
        <dbReference type="ChEBI" id="CHEBI:24875"/>
    </ligand>
</feature>
<feature type="binding site" evidence="14">
    <location>
        <position position="184"/>
    </location>
    <ligand>
        <name>Zn(2+)</name>
        <dbReference type="ChEBI" id="CHEBI:29105"/>
    </ligand>
</feature>
<reference evidence="19 21" key="1">
    <citation type="journal article" date="2011" name="Science">
        <title>Comparative functional genomics of the fission yeasts.</title>
        <authorList>
            <person name="Rhind N."/>
            <person name="Chen Z."/>
            <person name="Yassour M."/>
            <person name="Thompson D.A."/>
            <person name="Haas B.J."/>
            <person name="Habib N."/>
            <person name="Wapinski I."/>
            <person name="Roy S."/>
            <person name="Lin M.F."/>
            <person name="Heiman D.I."/>
            <person name="Young S.K."/>
            <person name="Furuya K."/>
            <person name="Guo Y."/>
            <person name="Pidoux A."/>
            <person name="Chen H.M."/>
            <person name="Robbertse B."/>
            <person name="Goldberg J.M."/>
            <person name="Aoki K."/>
            <person name="Bayne E.H."/>
            <person name="Berlin A.M."/>
            <person name="Desjardins C.A."/>
            <person name="Dobbs E."/>
            <person name="Dukaj L."/>
            <person name="Fan L."/>
            <person name="FitzGerald M.G."/>
            <person name="French C."/>
            <person name="Gujja S."/>
            <person name="Hansen K."/>
            <person name="Keifenheim D."/>
            <person name="Levin J.Z."/>
            <person name="Mosher R.A."/>
            <person name="Mueller C.A."/>
            <person name="Pfiffner J."/>
            <person name="Priest M."/>
            <person name="Russ C."/>
            <person name="Smialowska A."/>
            <person name="Swoboda P."/>
            <person name="Sykes S.M."/>
            <person name="Vaughn M."/>
            <person name="Vengrova S."/>
            <person name="Yoder R."/>
            <person name="Zeng Q."/>
            <person name="Allshire R."/>
            <person name="Baulcombe D."/>
            <person name="Birren B.W."/>
            <person name="Brown W."/>
            <person name="Ekwall K."/>
            <person name="Kellis M."/>
            <person name="Leatherwood J."/>
            <person name="Levin H."/>
            <person name="Margalit H."/>
            <person name="Martienssen R."/>
            <person name="Nieduszynski C.A."/>
            <person name="Spatafora J.W."/>
            <person name="Friedman N."/>
            <person name="Dalgaard J.Z."/>
            <person name="Baumann P."/>
            <person name="Niki H."/>
            <person name="Regev A."/>
            <person name="Nusbaum C."/>
        </authorList>
    </citation>
    <scope>NUCLEOTIDE SEQUENCE [LARGE SCALE GENOMIC DNA]</scope>
    <source>
        <strain evidence="21">yFS275 / FY16936</strain>
    </source>
</reference>
<evidence type="ECO:0000256" key="2">
    <source>
        <dbReference type="ARBA" id="ARBA00004947"/>
    </source>
</evidence>
<dbReference type="UniPathway" id="UPA00214"/>
<dbReference type="InterPro" id="IPR005850">
    <property type="entry name" value="GalP_Utransf_C"/>
</dbReference>
<dbReference type="AlphaFoldDB" id="B6K2X9"/>
<comment type="similarity">
    <text evidence="3 16">Belongs to the galactose-1-phosphate uridylyltransferase type 1 family.</text>
</comment>
<evidence type="ECO:0000259" key="18">
    <source>
        <dbReference type="Pfam" id="PF02744"/>
    </source>
</evidence>
<feature type="binding site" evidence="13">
    <location>
        <begin position="29"/>
        <end position="32"/>
    </location>
    <ligand>
        <name>UDP-alpha-D-glucose</name>
        <dbReference type="ChEBI" id="CHEBI:58885"/>
        <note>ligand shared between dimeric partners</note>
    </ligand>
</feature>
<feature type="binding site" description="in other chain" evidence="13">
    <location>
        <begin position="179"/>
        <end position="181"/>
    </location>
    <ligand>
        <name>UDP-alpha-D-glucose</name>
        <dbReference type="ChEBI" id="CHEBI:58885"/>
        <note>ligand shared between dimeric partners</note>
    </ligand>
</feature>
<evidence type="ECO:0000256" key="10">
    <source>
        <dbReference type="ARBA" id="ARBA00023144"/>
    </source>
</evidence>
<evidence type="ECO:0000256" key="9">
    <source>
        <dbReference type="ARBA" id="ARBA00022833"/>
    </source>
</evidence>
<keyword evidence="8 14" id="KW-0479">Metal-binding</keyword>
<gene>
    <name evidence="20" type="primary">gal7</name>
    <name evidence="19" type="ORF">SJAG_02954</name>
</gene>
<evidence type="ECO:0000256" key="14">
    <source>
        <dbReference type="PIRSR" id="PIRSR000808-3"/>
    </source>
</evidence>
<evidence type="ECO:0000256" key="1">
    <source>
        <dbReference type="ARBA" id="ARBA00001107"/>
    </source>
</evidence>
<dbReference type="EC" id="2.7.7.12" evidence="4 16"/>
<organism evidence="19 21">
    <name type="scientific">Schizosaccharomyces japonicus (strain yFS275 / FY16936)</name>
    <name type="common">Fission yeast</name>
    <dbReference type="NCBI Taxonomy" id="402676"/>
    <lineage>
        <taxon>Eukaryota</taxon>
        <taxon>Fungi</taxon>
        <taxon>Dikarya</taxon>
        <taxon>Ascomycota</taxon>
        <taxon>Taphrinomycotina</taxon>
        <taxon>Schizosaccharomycetes</taxon>
        <taxon>Schizosaccharomycetales</taxon>
        <taxon>Schizosaccharomycetaceae</taxon>
        <taxon>Schizosaccharomyces</taxon>
    </lineage>
</organism>
<feature type="active site" description="Tele-UMP-histidine intermediate" evidence="12">
    <location>
        <position position="186"/>
    </location>
</feature>
<dbReference type="RefSeq" id="XP_002174129.1">
    <property type="nucleotide sequence ID" value="XM_002174093.2"/>
</dbReference>
<dbReference type="NCBIfam" id="TIGR00209">
    <property type="entry name" value="galT_1"/>
    <property type="match status" value="1"/>
</dbReference>
<dbReference type="Proteomes" id="UP000001744">
    <property type="component" value="Unassembled WGS sequence"/>
</dbReference>
<name>B6K2X9_SCHJY</name>
<sequence>MTQRFNFSDHSHRRYNPLTDSWILCSPHRAKRPWQGAQESEKKGDSVSYDPNCYLCPGNLRAAGSRNLNYTQTFVFQNDYAAVKIDQPDYRSEEETIEGTEIGLLKKRLFKARGVRGNCFVICFSPKHNVTLPLMNLTELETVVQTWKDLYLKLQGNGKNGTVKYRYLQLFENKGAAMGCSNPHPHCQAWCLDTLPSLVERELTNMTNYRRKYGSHLLDDYVKLELNEKERVVLDNDSFTVVVPYWALWPFEVLLISKEHLHSLEDFNEKHKADLASILKKLTIKYDNLFNCSFPYSMGIHQAPLYGTTEERANSWFHMHFYPPLLRSAYIKKFCVGFELLGEPQRDLTSEQAAARLQALDGEHHYSESA</sequence>
<dbReference type="GO" id="GO:0008270">
    <property type="term" value="F:zinc ion binding"/>
    <property type="evidence" value="ECO:0007669"/>
    <property type="project" value="InterPro"/>
</dbReference>
<feature type="binding site" description="in other chain" evidence="13">
    <location>
        <position position="173"/>
    </location>
    <ligand>
        <name>UDP-alpha-D-glucose</name>
        <dbReference type="ChEBI" id="CHEBI:58885"/>
        <note>ligand shared between dimeric partners</note>
    </ligand>
</feature>
<dbReference type="GO" id="GO:0052574">
    <property type="term" value="P:UDP-galactose biosynthetic process"/>
    <property type="evidence" value="ECO:0007669"/>
    <property type="project" value="EnsemblFungi"/>
</dbReference>
<keyword evidence="21" id="KW-1185">Reference proteome</keyword>
<keyword evidence="7 16" id="KW-0548">Nucleotidyltransferase</keyword>
<dbReference type="STRING" id="402676.B6K2X9"/>
<evidence type="ECO:0000256" key="6">
    <source>
        <dbReference type="ARBA" id="ARBA00022679"/>
    </source>
</evidence>
<evidence type="ECO:0000256" key="4">
    <source>
        <dbReference type="ARBA" id="ARBA00012384"/>
    </source>
</evidence>
<evidence type="ECO:0000259" key="17">
    <source>
        <dbReference type="Pfam" id="PF01087"/>
    </source>
</evidence>
<feature type="binding site" description="in other chain" evidence="13">
    <location>
        <position position="62"/>
    </location>
    <ligand>
        <name>UDP-alpha-D-glucose</name>
        <dbReference type="ChEBI" id="CHEBI:58885"/>
        <note>ligand shared between dimeric partners</note>
    </ligand>
</feature>
<dbReference type="PANTHER" id="PTHR11943:SF1">
    <property type="entry name" value="GALACTOSE-1-PHOSPHATE URIDYLYLTRANSFERASE"/>
    <property type="match status" value="1"/>
</dbReference>
<comment type="cofactor">
    <cofactor evidence="15">
        <name>Fe cation</name>
        <dbReference type="ChEBI" id="CHEBI:24875"/>
    </cofactor>
    <text evidence="15">Binds 1 Fe cation per subunit.</text>
</comment>
<evidence type="ECO:0000256" key="16">
    <source>
        <dbReference type="RuleBase" id="RU000506"/>
    </source>
</evidence>
<dbReference type="SUPFAM" id="SSF54197">
    <property type="entry name" value="HIT-like"/>
    <property type="match status" value="2"/>
</dbReference>
<evidence type="ECO:0000313" key="20">
    <source>
        <dbReference type="JaponicusDB" id="SJAG_02954"/>
    </source>
</evidence>
<dbReference type="OMA" id="CFENRGA"/>
<feature type="binding site" description="in other chain" evidence="13">
    <location>
        <position position="188"/>
    </location>
    <ligand>
        <name>UDP-alpha-D-glucose</name>
        <dbReference type="ChEBI" id="CHEBI:58885"/>
        <note>ligand shared between dimeric partners</note>
    </ligand>
</feature>
<feature type="binding site" evidence="15">
    <location>
        <position position="318"/>
    </location>
    <ligand>
        <name>Fe cation</name>
        <dbReference type="ChEBI" id="CHEBI:24875"/>
    </ligand>
</feature>
<comment type="catalytic activity">
    <reaction evidence="1 16">
        <text>alpha-D-galactose 1-phosphate + UDP-alpha-D-glucose = alpha-D-glucose 1-phosphate + UDP-alpha-D-galactose</text>
        <dbReference type="Rhea" id="RHEA:13989"/>
        <dbReference type="ChEBI" id="CHEBI:58336"/>
        <dbReference type="ChEBI" id="CHEBI:58601"/>
        <dbReference type="ChEBI" id="CHEBI:58885"/>
        <dbReference type="ChEBI" id="CHEBI:66914"/>
        <dbReference type="EC" id="2.7.7.12"/>
    </reaction>
</comment>
<dbReference type="Gene3D" id="3.30.428.10">
    <property type="entry name" value="HIT-like"/>
    <property type="match status" value="2"/>
</dbReference>
<dbReference type="JaponicusDB" id="SJAG_02954">
    <property type="gene designation" value="gal7"/>
</dbReference>
<evidence type="ECO:0000313" key="21">
    <source>
        <dbReference type="Proteomes" id="UP000001744"/>
    </source>
</evidence>
<feature type="binding site" evidence="14">
    <location>
        <position position="53"/>
    </location>
    <ligand>
        <name>Zn(2+)</name>
        <dbReference type="ChEBI" id="CHEBI:29105"/>
    </ligand>
</feature>
<dbReference type="NCBIfam" id="NF008724">
    <property type="entry name" value="PRK11720.1"/>
    <property type="match status" value="1"/>
</dbReference>
<feature type="binding site" description="in other chain" evidence="13">
    <location>
        <begin position="78"/>
        <end position="79"/>
    </location>
    <ligand>
        <name>UDP-alpha-D-glucose</name>
        <dbReference type="ChEBI" id="CHEBI:58885"/>
        <note>ligand shared between dimeric partners</note>
    </ligand>
</feature>
<dbReference type="CDD" id="cd00608">
    <property type="entry name" value="GalT"/>
    <property type="match status" value="1"/>
</dbReference>
<feature type="binding site" evidence="14">
    <location>
        <position position="128"/>
    </location>
    <ligand>
        <name>Zn(2+)</name>
        <dbReference type="ChEBI" id="CHEBI:29105"/>
    </ligand>
</feature>